<feature type="region of interest" description="Disordered" evidence="15">
    <location>
        <begin position="1000"/>
        <end position="1056"/>
    </location>
</feature>
<keyword evidence="14" id="KW-0630">Potassium</keyword>
<dbReference type="PRINTS" id="PR00153">
    <property type="entry name" value="CSAPPISMRASE"/>
</dbReference>
<comment type="subcellular location">
    <subcellularLocation>
        <location evidence="5">Cytoplasm</location>
        <location evidence="5">P-body</location>
    </subcellularLocation>
    <subcellularLocation>
        <location evidence="14">Cytoplasm</location>
    </subcellularLocation>
    <subcellularLocation>
        <location evidence="14">Mitochondrion</location>
    </subcellularLocation>
    <subcellularLocation>
        <location evidence="4">Nucleus</location>
    </subcellularLocation>
</comment>
<dbReference type="RefSeq" id="XP_013326541.1">
    <property type="nucleotide sequence ID" value="XM_013471087.1"/>
</dbReference>
<feature type="region of interest" description="Disordered" evidence="15">
    <location>
        <begin position="346"/>
        <end position="461"/>
    </location>
</feature>
<dbReference type="Gene3D" id="3.40.50.10260">
    <property type="entry name" value="YjeF N-terminal domain"/>
    <property type="match status" value="1"/>
</dbReference>
<comment type="caution">
    <text evidence="20">The sequence shown here is derived from an EMBL/GenBank/DDBJ whole genome shotgun (WGS) entry which is preliminary data.</text>
</comment>
<evidence type="ECO:0000259" key="17">
    <source>
        <dbReference type="PROSITE" id="PS51385"/>
    </source>
</evidence>
<dbReference type="InterPro" id="IPR020892">
    <property type="entry name" value="Cyclophilin-type_PPIase_CS"/>
</dbReference>
<comment type="cofactor">
    <cofactor evidence="14">
        <name>K(+)</name>
        <dbReference type="ChEBI" id="CHEBI:29103"/>
    </cofactor>
    <text evidence="14">Binds 1 potassium ion per subunit.</text>
</comment>
<comment type="catalytic activity">
    <reaction evidence="14">
        <text>(6R)-NADHX = (6S)-NADHX</text>
        <dbReference type="Rhea" id="RHEA:32215"/>
        <dbReference type="ChEBI" id="CHEBI:64074"/>
        <dbReference type="ChEBI" id="CHEBI:64075"/>
        <dbReference type="EC" id="5.1.99.6"/>
    </reaction>
</comment>
<keyword evidence="13" id="KW-0539">Nucleus</keyword>
<feature type="domain" description="DFDF" evidence="18">
    <location>
        <begin position="305"/>
        <end position="341"/>
    </location>
</feature>
<dbReference type="GO" id="GO:0005634">
    <property type="term" value="C:nucleus"/>
    <property type="evidence" value="ECO:0007669"/>
    <property type="project" value="UniProtKB-SubCell"/>
</dbReference>
<dbReference type="InterPro" id="IPR019050">
    <property type="entry name" value="FDF_dom"/>
</dbReference>
<dbReference type="Proteomes" id="UP000053958">
    <property type="component" value="Unassembled WGS sequence"/>
</dbReference>
<dbReference type="Pfam" id="PF00160">
    <property type="entry name" value="Pro_isomerase"/>
    <property type="match status" value="1"/>
</dbReference>
<evidence type="ECO:0000259" key="16">
    <source>
        <dbReference type="PROSITE" id="PS50072"/>
    </source>
</evidence>
<dbReference type="PROSITE" id="PS51698">
    <property type="entry name" value="U_BOX"/>
    <property type="match status" value="1"/>
</dbReference>
<feature type="region of interest" description="Disordered" evidence="15">
    <location>
        <begin position="131"/>
        <end position="181"/>
    </location>
</feature>
<dbReference type="OrthoDB" id="407558at2759"/>
<dbReference type="InterPro" id="IPR026951">
    <property type="entry name" value="PPIL2_U-box_dom"/>
</dbReference>
<evidence type="ECO:0000256" key="1">
    <source>
        <dbReference type="ARBA" id="ARBA00000900"/>
    </source>
</evidence>
<evidence type="ECO:0000256" key="14">
    <source>
        <dbReference type="HAMAP-Rule" id="MF_03159"/>
    </source>
</evidence>
<evidence type="ECO:0000313" key="20">
    <source>
        <dbReference type="EMBL" id="KKA19929.1"/>
    </source>
</evidence>
<dbReference type="GO" id="GO:0000932">
    <property type="term" value="C:P-body"/>
    <property type="evidence" value="ECO:0007669"/>
    <property type="project" value="UniProtKB-SubCell"/>
</dbReference>
<evidence type="ECO:0000256" key="13">
    <source>
        <dbReference type="ARBA" id="ARBA00023242"/>
    </source>
</evidence>
<dbReference type="Gene3D" id="2.40.100.10">
    <property type="entry name" value="Cyclophilin-like"/>
    <property type="match status" value="1"/>
</dbReference>
<dbReference type="SMART" id="SM01199">
    <property type="entry name" value="FDF"/>
    <property type="match status" value="1"/>
</dbReference>
<feature type="binding site" evidence="14">
    <location>
        <position position="644"/>
    </location>
    <ligand>
        <name>K(+)</name>
        <dbReference type="ChEBI" id="CHEBI:29103"/>
    </ligand>
</feature>
<keyword evidence="10" id="KW-0833">Ubl conjugation pathway</keyword>
<feature type="compositionally biased region" description="Basic and acidic residues" evidence="15">
    <location>
        <begin position="197"/>
        <end position="209"/>
    </location>
</feature>
<dbReference type="GO" id="GO:0052856">
    <property type="term" value="F:NAD(P)HX epimerase activity"/>
    <property type="evidence" value="ECO:0007669"/>
    <property type="project" value="UniProtKB-UniRule"/>
</dbReference>
<dbReference type="CDD" id="cd01923">
    <property type="entry name" value="cyclophilin_RING"/>
    <property type="match status" value="1"/>
</dbReference>
<keyword evidence="14" id="KW-0547">Nucleotide-binding</keyword>
<proteinExistence type="inferred from homology"/>
<name>A0A0F4YNV6_RASE3</name>
<dbReference type="InterPro" id="IPR029000">
    <property type="entry name" value="Cyclophilin-like_dom_sf"/>
</dbReference>
<dbReference type="PANTHER" id="PTHR13612">
    <property type="entry name" value="ENHANCER OF MRNA-DECAPPING PROTEIN 3"/>
    <property type="match status" value="1"/>
</dbReference>
<feature type="domain" description="PPIase cyclophilin-type" evidence="16">
    <location>
        <begin position="1105"/>
        <end position="1257"/>
    </location>
</feature>
<feature type="region of interest" description="Disordered" evidence="15">
    <location>
        <begin position="1349"/>
        <end position="1380"/>
    </location>
</feature>
<dbReference type="PROSITE" id="PS51385">
    <property type="entry name" value="YJEF_N"/>
    <property type="match status" value="1"/>
</dbReference>
<dbReference type="InterPro" id="IPR036652">
    <property type="entry name" value="YjeF_N_dom_sf"/>
</dbReference>
<dbReference type="Gene3D" id="3.30.40.10">
    <property type="entry name" value="Zinc/RING finger domain, C3HC4 (zinc finger)"/>
    <property type="match status" value="1"/>
</dbReference>
<evidence type="ECO:0000256" key="2">
    <source>
        <dbReference type="ARBA" id="ARBA00000971"/>
    </source>
</evidence>
<dbReference type="GO" id="GO:0003729">
    <property type="term" value="F:mRNA binding"/>
    <property type="evidence" value="ECO:0007669"/>
    <property type="project" value="TreeGrafter"/>
</dbReference>
<feature type="compositionally biased region" description="Polar residues" evidence="15">
    <location>
        <begin position="159"/>
        <end position="176"/>
    </location>
</feature>
<comment type="similarity">
    <text evidence="7">Belongs to the cyclophilin-type PPIase family. PPIL2 subfamily.</text>
</comment>
<feature type="region of interest" description="Disordered" evidence="15">
    <location>
        <begin position="196"/>
        <end position="271"/>
    </location>
</feature>
<comment type="catalytic activity">
    <reaction evidence="14">
        <text>(6R)-NADPHX = (6S)-NADPHX</text>
        <dbReference type="Rhea" id="RHEA:32227"/>
        <dbReference type="ChEBI" id="CHEBI:64076"/>
        <dbReference type="ChEBI" id="CHEBI:64077"/>
        <dbReference type="EC" id="5.1.99.6"/>
    </reaction>
</comment>
<dbReference type="InterPro" id="IPR003613">
    <property type="entry name" value="Ubox_domain"/>
</dbReference>
<keyword evidence="12 14" id="KW-0413">Isomerase</keyword>
<evidence type="ECO:0000256" key="6">
    <source>
        <dbReference type="ARBA" id="ARBA00006610"/>
    </source>
</evidence>
<organism evidence="20 21">
    <name type="scientific">Rasamsonia emersonii (strain ATCC 16479 / CBS 393.64 / IMI 116815)</name>
    <dbReference type="NCBI Taxonomy" id="1408163"/>
    <lineage>
        <taxon>Eukaryota</taxon>
        <taxon>Fungi</taxon>
        <taxon>Dikarya</taxon>
        <taxon>Ascomycota</taxon>
        <taxon>Pezizomycotina</taxon>
        <taxon>Eurotiomycetes</taxon>
        <taxon>Eurotiomycetidae</taxon>
        <taxon>Eurotiales</taxon>
        <taxon>Trichocomaceae</taxon>
        <taxon>Rasamsonia</taxon>
    </lineage>
</organism>
<gene>
    <name evidence="20" type="ORF">T310_6089</name>
</gene>
<dbReference type="SUPFAM" id="SSF64153">
    <property type="entry name" value="YjeF N-terminal domain-like"/>
    <property type="match status" value="1"/>
</dbReference>
<evidence type="ECO:0000256" key="3">
    <source>
        <dbReference type="ARBA" id="ARBA00003697"/>
    </source>
</evidence>
<dbReference type="GO" id="GO:0016567">
    <property type="term" value="P:protein ubiquitination"/>
    <property type="evidence" value="ECO:0007669"/>
    <property type="project" value="InterPro"/>
</dbReference>
<dbReference type="InterPro" id="IPR013083">
    <property type="entry name" value="Znf_RING/FYVE/PHD"/>
</dbReference>
<keyword evidence="9" id="KW-0808">Transferase</keyword>
<sequence>MASEFIGYTVLVTLKTPPNAQIQGTVANVVGQRLTLQDVTLLWNGQRFPIYHIDAPGIADLEVSSSQPQRNEPASDRIHTTSIVKQNENLPQVQKAPLQEPQVLQSSQPVAAEAAQQTPYQPFIDPAILSFSKPVPKSNPPTAPLATPVTIGSSSGSSQATQTLSTPSKPTYPSRTSESHDSAVAAVLTEPFSNINLKEETKAEDKSDYVQEEGSVPEGRKGAAPLETPVKYTGKRSRRGGRNKGQKEGSTPFDTINENEALPGPNLKGNGWRQTAFVEPMLDAGKRRKARNRKSYAEDTNGWATEDATDIQEMGDFDFQGNLSKFDKRRVFDEIRNDDTTADEERLVSFNKRPPRPGTNGGKNLHWSENVLDSPTKWNSEAGETDSETSDDNGNYSGRDRSRASTRAQSSRKGSVLGQSSITTQYVSVGRTQNSRNVSPLPRKQSTSASPMNGPVGATAGSLRLTTTNRSCPTVSPLQMLEVEQLAVAELGLSEDMIIENAGRGIAEAAVAQLSSDSAAPTVLVLTGNHRTGGRAISAARHLRNRGHRVTLCVLGLEHETELLESCRKQLEIFKKMGGRVFRWEELSARLSTSDFTADLVVDALFGMHIAFEDLRTGDQATVFEMISWVNRSNLDVISVDIPSGISASSGDVTIVQGARLCVNSKSVICLGAPKTGVMQALQSGEGSSWQLAVADIGISQVVWRKYGTRRRHGVDFGNRWVVPLRYQPAANNNNTPYIHHLPVDPHMRIPETASVSRLARQKADQNLNCIYPEKKRLGIMGKGTDKLYITHSEWASEDAYSASVGAGVAKARKGKVDASFKRLPFNYCALSLQPFTHPVCTPTGTIFELTNILPWLKKHGTNPVDGTPLKSSDLIKLNFAKNDAGEYVDPVTFKAFSDNTHIVALRPSGNVFAWDTIERLNIKPKMWRDLVSDQEFGRKDIITLQDPQNVESRNLSSFKYLKDGESGLTEEQLRERNDPANNLNLDAMGSSAKIIKAKEAVARARAERNAQQASKDQKPQTSKAVSQQQQQQQQQQQSFGPTASSQSGKPVPYNAARHTTGMTAASFTSTGLTPRTATELALLTDEQYMLKRGRVKIKGYARISTTLGDLNLELHTEYAPKAVWNFIHLAKKGYYKDVIFHRNIKGFMIQGGDPTGTGRGGQSIWGKNFEDEFEGPLKHDARGTVSMANKGKNTNSSQFFIAYRALPHLNNKHTIFGRLIDDPTPSSKTLDAMELDPVDPATNRPKTDIRIKDVTVFVDPFEEFMKQRQEAEEAEAQQKAKKAGDSKDGGVDDDHITWTGKRVRGLFDDSNKKASDTGGVGKYLKAALADQQAAAAARGGEEDEIVEYVDDEPEPEHVRKKLKAAAGRRPGEFGNFDSW</sequence>
<feature type="compositionally biased region" description="Low complexity" evidence="15">
    <location>
        <begin position="1028"/>
        <end position="1038"/>
    </location>
</feature>
<protein>
    <recommendedName>
        <fullName evidence="14">NAD(P)H-hydrate epimerase</fullName>
        <ecNumber evidence="14">5.1.99.6</ecNumber>
    </recommendedName>
    <alternativeName>
        <fullName evidence="14">NAD(P)HX epimerase</fullName>
    </alternativeName>
</protein>
<dbReference type="GO" id="GO:0005739">
    <property type="term" value="C:mitochondrion"/>
    <property type="evidence" value="ECO:0007669"/>
    <property type="project" value="UniProtKB-SubCell"/>
</dbReference>
<keyword evidence="11" id="KW-0697">Rotamase</keyword>
<keyword evidence="8 14" id="KW-0963">Cytoplasm</keyword>
<feature type="compositionally biased region" description="Polar residues" evidence="15">
    <location>
        <begin position="417"/>
        <end position="451"/>
    </location>
</feature>
<evidence type="ECO:0000256" key="9">
    <source>
        <dbReference type="ARBA" id="ARBA00022679"/>
    </source>
</evidence>
<dbReference type="GO" id="GO:0006457">
    <property type="term" value="P:protein folding"/>
    <property type="evidence" value="ECO:0007669"/>
    <property type="project" value="InterPro"/>
</dbReference>
<evidence type="ECO:0000256" key="12">
    <source>
        <dbReference type="ARBA" id="ARBA00023235"/>
    </source>
</evidence>
<comment type="similarity">
    <text evidence="6">Belongs to the EDC3 family.</text>
</comment>
<dbReference type="GO" id="GO:0033962">
    <property type="term" value="P:P-body assembly"/>
    <property type="evidence" value="ECO:0007669"/>
    <property type="project" value="TreeGrafter"/>
</dbReference>
<dbReference type="SUPFAM" id="SSF57850">
    <property type="entry name" value="RING/U-box"/>
    <property type="match status" value="1"/>
</dbReference>
<keyword evidence="14" id="KW-0496">Mitochondrion</keyword>
<evidence type="ECO:0000259" key="18">
    <source>
        <dbReference type="PROSITE" id="PS51512"/>
    </source>
</evidence>
<comment type="caution">
    <text evidence="14">Lacks conserved residue(s) required for the propagation of feature annotation.</text>
</comment>
<feature type="compositionally biased region" description="Polar residues" evidence="15">
    <location>
        <begin position="1039"/>
        <end position="1049"/>
    </location>
</feature>
<dbReference type="EMBL" id="LASV01000304">
    <property type="protein sequence ID" value="KKA19929.1"/>
    <property type="molecule type" value="Genomic_DNA"/>
</dbReference>
<dbReference type="PROSITE" id="PS00170">
    <property type="entry name" value="CSA_PPIASE_1"/>
    <property type="match status" value="1"/>
</dbReference>
<accession>A0A0F4YNV6</accession>
<dbReference type="PANTHER" id="PTHR13612:SF0">
    <property type="entry name" value="ENHANCER OF MRNA-DECAPPING PROTEIN 3"/>
    <property type="match status" value="1"/>
</dbReference>
<dbReference type="InterPro" id="IPR002130">
    <property type="entry name" value="Cyclophilin-type_PPIase_dom"/>
</dbReference>
<feature type="binding site" evidence="14">
    <location>
        <position position="603"/>
    </location>
    <ligand>
        <name>K(+)</name>
        <dbReference type="ChEBI" id="CHEBI:29103"/>
    </ligand>
</feature>
<dbReference type="PROSITE" id="PS51512">
    <property type="entry name" value="DFDF"/>
    <property type="match status" value="1"/>
</dbReference>
<reference evidence="20 21" key="1">
    <citation type="submission" date="2015-04" db="EMBL/GenBank/DDBJ databases">
        <authorList>
            <person name="Heijne W.H."/>
            <person name="Fedorova N.D."/>
            <person name="Nierman W.C."/>
            <person name="Vollebregt A.W."/>
            <person name="Zhao Z."/>
            <person name="Wu L."/>
            <person name="Kumar M."/>
            <person name="Stam H."/>
            <person name="van den Berg M.A."/>
            <person name="Pel H.J."/>
        </authorList>
    </citation>
    <scope>NUCLEOTIDE SEQUENCE [LARGE SCALE GENOMIC DNA]</scope>
    <source>
        <strain evidence="20 21">CBS 393.64</strain>
    </source>
</reference>
<evidence type="ECO:0000256" key="10">
    <source>
        <dbReference type="ARBA" id="ARBA00022786"/>
    </source>
</evidence>
<feature type="compositionally biased region" description="Basic residues" evidence="15">
    <location>
        <begin position="233"/>
        <end position="244"/>
    </location>
</feature>
<dbReference type="Pfam" id="PF03853">
    <property type="entry name" value="YjeF_N"/>
    <property type="match status" value="1"/>
</dbReference>
<comment type="similarity">
    <text evidence="14">Belongs to the NnrE/AIBP family.</text>
</comment>
<dbReference type="GO" id="GO:0003755">
    <property type="term" value="F:peptidyl-prolyl cis-trans isomerase activity"/>
    <property type="evidence" value="ECO:0007669"/>
    <property type="project" value="UniProtKB-KW"/>
</dbReference>
<dbReference type="GO" id="GO:0031087">
    <property type="term" value="P:deadenylation-independent decapping of nuclear-transcribed mRNA"/>
    <property type="evidence" value="ECO:0007669"/>
    <property type="project" value="TreeGrafter"/>
</dbReference>
<dbReference type="FunFam" id="2.40.100.10:FF:000014">
    <property type="entry name" value="Peptidyl-prolyl cis-trans isomerase cyp65"/>
    <property type="match status" value="1"/>
</dbReference>
<dbReference type="STRING" id="1408163.A0A0F4YNV6"/>
<comment type="catalytic activity">
    <reaction evidence="2">
        <text>[protein]-peptidylproline (omega=180) = [protein]-peptidylproline (omega=0)</text>
        <dbReference type="Rhea" id="RHEA:16237"/>
        <dbReference type="Rhea" id="RHEA-COMP:10747"/>
        <dbReference type="Rhea" id="RHEA-COMP:10748"/>
        <dbReference type="ChEBI" id="CHEBI:83833"/>
        <dbReference type="ChEBI" id="CHEBI:83834"/>
        <dbReference type="EC" id="5.2.1.8"/>
    </reaction>
</comment>
<evidence type="ECO:0000256" key="5">
    <source>
        <dbReference type="ARBA" id="ARBA00004201"/>
    </source>
</evidence>
<keyword evidence="14" id="KW-0520">NAD</keyword>
<dbReference type="Pfam" id="PF09532">
    <property type="entry name" value="FDF"/>
    <property type="match status" value="1"/>
</dbReference>
<dbReference type="CDD" id="cd16663">
    <property type="entry name" value="RING-Ubox_PPIL2"/>
    <property type="match status" value="1"/>
</dbReference>
<feature type="compositionally biased region" description="Polar residues" evidence="15">
    <location>
        <begin position="248"/>
        <end position="258"/>
    </location>
</feature>
<evidence type="ECO:0000256" key="4">
    <source>
        <dbReference type="ARBA" id="ARBA00004123"/>
    </source>
</evidence>
<comment type="function">
    <text evidence="14">Catalyzes the epimerization of the S- and R-forms of NAD(P)HX, a damaged form of NAD(P)H that is a result of enzymatic or heat-dependent hydration. This is a prerequisite for the S-specific NAD(P)H-hydrate dehydratase to allow the repair of both epimers of NAD(P)HX.</text>
</comment>
<dbReference type="EC" id="5.1.99.6" evidence="14"/>
<dbReference type="SUPFAM" id="SSF50891">
    <property type="entry name" value="Cyclophilin-like"/>
    <property type="match status" value="1"/>
</dbReference>
<keyword evidence="14" id="KW-0479">Metal-binding</keyword>
<feature type="compositionally biased region" description="Basic and acidic residues" evidence="15">
    <location>
        <begin position="1000"/>
        <end position="1009"/>
    </location>
</feature>
<evidence type="ECO:0000256" key="15">
    <source>
        <dbReference type="SAM" id="MobiDB-lite"/>
    </source>
</evidence>
<comment type="catalytic activity">
    <reaction evidence="1">
        <text>S-ubiquitinyl-[E2 ubiquitin-conjugating enzyme]-L-cysteine + [acceptor protein]-L-lysine = [E2 ubiquitin-conjugating enzyme]-L-cysteine + N(6)-ubiquitinyl-[acceptor protein]-L-lysine.</text>
        <dbReference type="EC" id="2.3.2.27"/>
    </reaction>
</comment>
<dbReference type="SMART" id="SM00504">
    <property type="entry name" value="Ubox"/>
    <property type="match status" value="1"/>
</dbReference>
<evidence type="ECO:0000256" key="7">
    <source>
        <dbReference type="ARBA" id="ARBA00007930"/>
    </source>
</evidence>
<evidence type="ECO:0000259" key="19">
    <source>
        <dbReference type="PROSITE" id="PS51698"/>
    </source>
</evidence>
<feature type="region of interest" description="Disordered" evidence="15">
    <location>
        <begin position="967"/>
        <end position="986"/>
    </location>
</feature>
<feature type="compositionally biased region" description="Basic and acidic residues" evidence="15">
    <location>
        <begin position="967"/>
        <end position="979"/>
    </location>
</feature>
<keyword evidence="21" id="KW-1185">Reference proteome</keyword>
<feature type="region of interest" description="Disordered" evidence="15">
    <location>
        <begin position="1269"/>
        <end position="1297"/>
    </location>
</feature>
<dbReference type="Pfam" id="PF04641">
    <property type="entry name" value="Rtf2"/>
    <property type="match status" value="1"/>
</dbReference>
<dbReference type="GO" id="GO:0046872">
    <property type="term" value="F:metal ion binding"/>
    <property type="evidence" value="ECO:0007669"/>
    <property type="project" value="UniProtKB-KW"/>
</dbReference>
<dbReference type="InterPro" id="IPR025762">
    <property type="entry name" value="DFDF"/>
</dbReference>
<feature type="binding site" evidence="14">
    <location>
        <position position="641"/>
    </location>
    <ligand>
        <name>(6S)-NADPHX</name>
        <dbReference type="ChEBI" id="CHEBI:64076"/>
    </ligand>
</feature>
<feature type="domain" description="U-box" evidence="19">
    <location>
        <begin position="822"/>
        <end position="895"/>
    </location>
</feature>
<dbReference type="InterPro" id="IPR004443">
    <property type="entry name" value="YjeF_N_dom"/>
</dbReference>
<dbReference type="GO" id="GO:0000166">
    <property type="term" value="F:nucleotide binding"/>
    <property type="evidence" value="ECO:0007669"/>
    <property type="project" value="UniProtKB-KW"/>
</dbReference>
<dbReference type="HAMAP" id="MF_01966">
    <property type="entry name" value="NADHX_epimerase"/>
    <property type="match status" value="1"/>
</dbReference>
<dbReference type="FunFam" id="3.30.40.10:FF:000079">
    <property type="entry name" value="Peptidyl-prolyl cis-trans isomerase 2"/>
    <property type="match status" value="1"/>
</dbReference>
<comment type="function">
    <text evidence="3">May catalyze the cis-trans isomerization of proline imidic peptide bonds in oligopeptides thereby assisting the folding of proteins. May also function as a chaperone, playing a role in intracellular transport of proteins. May also have a protein ubiquitin ligase activity acting as an E3 ubiquitin protein ligase or as a ubiquitin-ubiquitin ligase promoting elongation of ubiquitin chains on proteins.</text>
</comment>
<dbReference type="PROSITE" id="PS50072">
    <property type="entry name" value="CSA_PPIASE_2"/>
    <property type="match status" value="1"/>
</dbReference>
<feature type="domain" description="YjeF N-terminal" evidence="17">
    <location>
        <begin position="480"/>
        <end position="705"/>
    </location>
</feature>
<dbReference type="GeneID" id="25318401"/>
<evidence type="ECO:0000313" key="21">
    <source>
        <dbReference type="Proteomes" id="UP000053958"/>
    </source>
</evidence>
<evidence type="ECO:0000256" key="8">
    <source>
        <dbReference type="ARBA" id="ARBA00022490"/>
    </source>
</evidence>
<dbReference type="GO" id="GO:0061630">
    <property type="term" value="F:ubiquitin protein ligase activity"/>
    <property type="evidence" value="ECO:0007669"/>
    <property type="project" value="UniProtKB-EC"/>
</dbReference>
<dbReference type="FunFam" id="3.40.50.10260:FF:000007">
    <property type="entry name" value="YjeF N-terminal domain-like protein"/>
    <property type="match status" value="1"/>
</dbReference>
<evidence type="ECO:0000256" key="11">
    <source>
        <dbReference type="ARBA" id="ARBA00023110"/>
    </source>
</evidence>